<dbReference type="InterPro" id="IPR000792">
    <property type="entry name" value="Tscrpt_reg_LuxR_C"/>
</dbReference>
<dbReference type="InterPro" id="IPR058245">
    <property type="entry name" value="NreC/VraR/RcsB-like_REC"/>
</dbReference>
<reference evidence="5" key="1">
    <citation type="submission" date="2020-02" db="EMBL/GenBank/DDBJ databases">
        <authorList>
            <person name="Meier V. D."/>
        </authorList>
    </citation>
    <scope>NUCLEOTIDE SEQUENCE</scope>
    <source>
        <strain evidence="5">AVDCRST_MAG19</strain>
    </source>
</reference>
<sequence>MISVLLVDDHPVVVEGLRKVLATAGDIAVTGEAHDAAEALERARALRPDVILLDLRMPGASGVQATRRMREQGITSAVIILTSYGDQAYVRQAMEAGADGYLLKSTPPERLIAGIRAATRGRRQLSPELLDGVLEEFGGLAREQTRRATDLAPEDLEILRRAGQGATNREIGLTIGRTEVAVKKRLQIIFAKLGAVDRAHAVAEAMRRGLI</sequence>
<dbReference type="Gene3D" id="3.40.50.2300">
    <property type="match status" value="1"/>
</dbReference>
<dbReference type="PANTHER" id="PTHR43214">
    <property type="entry name" value="TWO-COMPONENT RESPONSE REGULATOR"/>
    <property type="match status" value="1"/>
</dbReference>
<dbReference type="GO" id="GO:0006355">
    <property type="term" value="P:regulation of DNA-templated transcription"/>
    <property type="evidence" value="ECO:0007669"/>
    <property type="project" value="InterPro"/>
</dbReference>
<dbReference type="InterPro" id="IPR016032">
    <property type="entry name" value="Sig_transdc_resp-reg_C-effctor"/>
</dbReference>
<dbReference type="InterPro" id="IPR001789">
    <property type="entry name" value="Sig_transdc_resp-reg_receiver"/>
</dbReference>
<feature type="domain" description="Response regulatory" evidence="4">
    <location>
        <begin position="3"/>
        <end position="119"/>
    </location>
</feature>
<dbReference type="EMBL" id="CADCWL010000157">
    <property type="protein sequence ID" value="CAA9573344.1"/>
    <property type="molecule type" value="Genomic_DNA"/>
</dbReference>
<evidence type="ECO:0000256" key="3">
    <source>
        <dbReference type="PROSITE-ProRule" id="PRU00169"/>
    </source>
</evidence>
<evidence type="ECO:0000256" key="1">
    <source>
        <dbReference type="ARBA" id="ARBA00022553"/>
    </source>
</evidence>
<dbReference type="GO" id="GO:0003677">
    <property type="term" value="F:DNA binding"/>
    <property type="evidence" value="ECO:0007669"/>
    <property type="project" value="UniProtKB-KW"/>
</dbReference>
<dbReference type="PROSITE" id="PS50110">
    <property type="entry name" value="RESPONSE_REGULATORY"/>
    <property type="match status" value="1"/>
</dbReference>
<proteinExistence type="predicted"/>
<evidence type="ECO:0000313" key="5">
    <source>
        <dbReference type="EMBL" id="CAA9573344.1"/>
    </source>
</evidence>
<dbReference type="InterPro" id="IPR011006">
    <property type="entry name" value="CheY-like_superfamily"/>
</dbReference>
<dbReference type="CDD" id="cd17535">
    <property type="entry name" value="REC_NarL-like"/>
    <property type="match status" value="1"/>
</dbReference>
<dbReference type="SUPFAM" id="SSF52172">
    <property type="entry name" value="CheY-like"/>
    <property type="match status" value="1"/>
</dbReference>
<dbReference type="GO" id="GO:0000160">
    <property type="term" value="P:phosphorelay signal transduction system"/>
    <property type="evidence" value="ECO:0007669"/>
    <property type="project" value="InterPro"/>
</dbReference>
<dbReference type="InterPro" id="IPR039420">
    <property type="entry name" value="WalR-like"/>
</dbReference>
<feature type="modified residue" description="4-aspartylphosphate" evidence="3">
    <location>
        <position position="54"/>
    </location>
</feature>
<dbReference type="SMART" id="SM00421">
    <property type="entry name" value="HTH_LUXR"/>
    <property type="match status" value="1"/>
</dbReference>
<evidence type="ECO:0000259" key="4">
    <source>
        <dbReference type="PROSITE" id="PS50110"/>
    </source>
</evidence>
<dbReference type="Pfam" id="PF00072">
    <property type="entry name" value="Response_reg"/>
    <property type="match status" value="1"/>
</dbReference>
<dbReference type="SMART" id="SM00448">
    <property type="entry name" value="REC"/>
    <property type="match status" value="1"/>
</dbReference>
<dbReference type="AlphaFoldDB" id="A0A6J4VC71"/>
<organism evidence="5">
    <name type="scientific">uncultured Thermomicrobiales bacterium</name>
    <dbReference type="NCBI Taxonomy" id="1645740"/>
    <lineage>
        <taxon>Bacteria</taxon>
        <taxon>Pseudomonadati</taxon>
        <taxon>Thermomicrobiota</taxon>
        <taxon>Thermomicrobia</taxon>
        <taxon>Thermomicrobiales</taxon>
        <taxon>environmental samples</taxon>
    </lineage>
</organism>
<dbReference type="SUPFAM" id="SSF46894">
    <property type="entry name" value="C-terminal effector domain of the bipartite response regulators"/>
    <property type="match status" value="1"/>
</dbReference>
<keyword evidence="2" id="KW-0238">DNA-binding</keyword>
<evidence type="ECO:0000256" key="2">
    <source>
        <dbReference type="ARBA" id="ARBA00023125"/>
    </source>
</evidence>
<gene>
    <name evidence="5" type="ORF">AVDCRST_MAG19-3040</name>
</gene>
<accession>A0A6J4VC71</accession>
<name>A0A6J4VC71_9BACT</name>
<keyword evidence="1 3" id="KW-0597">Phosphoprotein</keyword>
<protein>
    <recommendedName>
        <fullName evidence="4">Response regulatory domain-containing protein</fullName>
    </recommendedName>
</protein>